<dbReference type="Proteomes" id="UP001153076">
    <property type="component" value="Unassembled WGS sequence"/>
</dbReference>
<feature type="region of interest" description="Disordered" evidence="1">
    <location>
        <begin position="51"/>
        <end position="73"/>
    </location>
</feature>
<protein>
    <submittedName>
        <fullName evidence="2">Uncharacterized protein</fullName>
    </submittedName>
</protein>
<dbReference type="EMBL" id="JAKOGI010002787">
    <property type="protein sequence ID" value="KAJ8421321.1"/>
    <property type="molecule type" value="Genomic_DNA"/>
</dbReference>
<evidence type="ECO:0000313" key="2">
    <source>
        <dbReference type="EMBL" id="KAJ8421321.1"/>
    </source>
</evidence>
<keyword evidence="3" id="KW-1185">Reference proteome</keyword>
<dbReference type="AlphaFoldDB" id="A0A9Q1GLF3"/>
<proteinExistence type="predicted"/>
<comment type="caution">
    <text evidence="2">The sequence shown here is derived from an EMBL/GenBank/DDBJ whole genome shotgun (WGS) entry which is preliminary data.</text>
</comment>
<name>A0A9Q1GLF3_9CARY</name>
<organism evidence="2 3">
    <name type="scientific">Carnegiea gigantea</name>
    <dbReference type="NCBI Taxonomy" id="171969"/>
    <lineage>
        <taxon>Eukaryota</taxon>
        <taxon>Viridiplantae</taxon>
        <taxon>Streptophyta</taxon>
        <taxon>Embryophyta</taxon>
        <taxon>Tracheophyta</taxon>
        <taxon>Spermatophyta</taxon>
        <taxon>Magnoliopsida</taxon>
        <taxon>eudicotyledons</taxon>
        <taxon>Gunneridae</taxon>
        <taxon>Pentapetalae</taxon>
        <taxon>Caryophyllales</taxon>
        <taxon>Cactineae</taxon>
        <taxon>Cactaceae</taxon>
        <taxon>Cactoideae</taxon>
        <taxon>Echinocereeae</taxon>
        <taxon>Carnegiea</taxon>
    </lineage>
</organism>
<sequence length="268" mass="30348">MTGGPGNVGELRTRPHRALVEVLPLPSYEEKEEQFKQQAMVDYLVESLQKDNSVTQNQSSPKKQSTVALHLPHRNGHGGSSSLLFHYSSTFSASFDRYPCLFSPLALLLLLRFRKPENKVTEEQNKAFFAFLPGQSKGTPPAGLKSKSKSKSNTIPIPIVRGNKLDKLVKMTLMVTTLQTLLRETSTKSANSWKGNYQNRDKKDNDSTSKEAHALERYIKYSPIGIMCTQALERLLSKGTINFPLIRPDMETTWKPKNWDLNKYCTYH</sequence>
<accession>A0A9Q1GLF3</accession>
<gene>
    <name evidence="2" type="ORF">Cgig2_030576</name>
</gene>
<feature type="compositionally biased region" description="Polar residues" evidence="1">
    <location>
        <begin position="51"/>
        <end position="67"/>
    </location>
</feature>
<reference evidence="2" key="1">
    <citation type="submission" date="2022-04" db="EMBL/GenBank/DDBJ databases">
        <title>Carnegiea gigantea Genome sequencing and assembly v2.</title>
        <authorList>
            <person name="Copetti D."/>
            <person name="Sanderson M.J."/>
            <person name="Burquez A."/>
            <person name="Wojciechowski M.F."/>
        </authorList>
    </citation>
    <scope>NUCLEOTIDE SEQUENCE</scope>
    <source>
        <strain evidence="2">SGP5-SGP5p</strain>
        <tissue evidence="2">Aerial part</tissue>
    </source>
</reference>
<evidence type="ECO:0000256" key="1">
    <source>
        <dbReference type="SAM" id="MobiDB-lite"/>
    </source>
</evidence>
<evidence type="ECO:0000313" key="3">
    <source>
        <dbReference type="Proteomes" id="UP001153076"/>
    </source>
</evidence>